<evidence type="ECO:0000313" key="5">
    <source>
        <dbReference type="Proteomes" id="UP000746690"/>
    </source>
</evidence>
<dbReference type="InterPro" id="IPR036514">
    <property type="entry name" value="SGNH_hydro_sf"/>
</dbReference>
<evidence type="ECO:0000256" key="2">
    <source>
        <dbReference type="SAM" id="SignalP"/>
    </source>
</evidence>
<feature type="chain" id="PRO_5046482691" evidence="2">
    <location>
        <begin position="20"/>
        <end position="368"/>
    </location>
</feature>
<name>A0ABX1RUP7_9FLAO</name>
<dbReference type="Proteomes" id="UP000746690">
    <property type="component" value="Unassembled WGS sequence"/>
</dbReference>
<comment type="caution">
    <text evidence="4">The sequence shown here is derived from an EMBL/GenBank/DDBJ whole genome shotgun (WGS) entry which is preliminary data.</text>
</comment>
<protein>
    <submittedName>
        <fullName evidence="4">T9SS type A sorting domain-containing protein</fullName>
    </submittedName>
</protein>
<dbReference type="Pfam" id="PF18962">
    <property type="entry name" value="Por_Secre_tail"/>
    <property type="match status" value="1"/>
</dbReference>
<evidence type="ECO:0000256" key="1">
    <source>
        <dbReference type="ARBA" id="ARBA00022729"/>
    </source>
</evidence>
<dbReference type="RefSeq" id="WP_169670875.1">
    <property type="nucleotide sequence ID" value="NZ_JABBHF010000002.1"/>
</dbReference>
<proteinExistence type="predicted"/>
<feature type="domain" description="Secretion system C-terminal sorting" evidence="3">
    <location>
        <begin position="304"/>
        <end position="366"/>
    </location>
</feature>
<gene>
    <name evidence="4" type="ORF">HHX25_05250</name>
</gene>
<sequence>MTKIKAIILLIFSFGSAYGQTLPPKQAYPLDVKQIHSGHSLTDPLFGPWPGQYVELISELRSTWAGDEIVKATIPGSGMFWRWDHENDLSPSARYNIDDFELLVITEAVPLTQITNSNEHLSLYVNNAWNNGNNGNGAATLLWTTWTNIDDSDGPWRQTLDDYESLWEEMQDYANANRPNGSTPVYLIPGHRMMARIYDDIQLNLVPGITNINQLFSDNIHPNSLGAYAITMIHYACVYNQSPVGLPNDLMANPPSGFQTPSPELSAYLQNIIWEIVTNYSRTGITDTSLSISETEAILNDTSIYPNPTKDIIYIKNEDLNNNLEKTIYDIKGNILYNGSDNKINIGHFSSGIYILKIGNRNIKLVKH</sequence>
<accession>A0ABX1RUP7</accession>
<evidence type="ECO:0000313" key="4">
    <source>
        <dbReference type="EMBL" id="NMH86901.1"/>
    </source>
</evidence>
<dbReference type="InterPro" id="IPR026444">
    <property type="entry name" value="Secre_tail"/>
</dbReference>
<dbReference type="NCBIfam" id="TIGR04183">
    <property type="entry name" value="Por_Secre_tail"/>
    <property type="match status" value="1"/>
</dbReference>
<evidence type="ECO:0000259" key="3">
    <source>
        <dbReference type="Pfam" id="PF18962"/>
    </source>
</evidence>
<reference evidence="4 5" key="1">
    <citation type="submission" date="2020-04" db="EMBL/GenBank/DDBJ databases">
        <title>A Flavivirga sp. nov.</title>
        <authorList>
            <person name="Sun X."/>
        </authorList>
    </citation>
    <scope>NUCLEOTIDE SEQUENCE [LARGE SCALE GENOMIC DNA]</scope>
    <source>
        <strain evidence="4 5">Y03</strain>
    </source>
</reference>
<organism evidence="4 5">
    <name type="scientific">Flavivirga algicola</name>
    <dbReference type="NCBI Taxonomy" id="2729136"/>
    <lineage>
        <taxon>Bacteria</taxon>
        <taxon>Pseudomonadati</taxon>
        <taxon>Bacteroidota</taxon>
        <taxon>Flavobacteriia</taxon>
        <taxon>Flavobacteriales</taxon>
        <taxon>Flavobacteriaceae</taxon>
        <taxon>Flavivirga</taxon>
    </lineage>
</organism>
<keyword evidence="5" id="KW-1185">Reference proteome</keyword>
<keyword evidence="1 2" id="KW-0732">Signal</keyword>
<dbReference type="EMBL" id="JABBHF010000002">
    <property type="protein sequence ID" value="NMH86901.1"/>
    <property type="molecule type" value="Genomic_DNA"/>
</dbReference>
<feature type="signal peptide" evidence="2">
    <location>
        <begin position="1"/>
        <end position="19"/>
    </location>
</feature>
<dbReference type="Gene3D" id="3.40.50.1110">
    <property type="entry name" value="SGNH hydrolase"/>
    <property type="match status" value="1"/>
</dbReference>